<gene>
    <name evidence="2" type="ORF">CXF48_09700</name>
</gene>
<comment type="caution">
    <text evidence="2">The sequence shown here is derived from an EMBL/GenBank/DDBJ whole genome shotgun (WGS) entry which is preliminary data.</text>
</comment>
<reference evidence="2 3" key="1">
    <citation type="submission" date="2018-01" db="EMBL/GenBank/DDBJ databases">
        <title>Twenty Corynebacterium bovis Genomes.</title>
        <authorList>
            <person name="Gulvik C.A."/>
        </authorList>
    </citation>
    <scope>NUCLEOTIDE SEQUENCE [LARGE SCALE GENOMIC DNA]</scope>
    <source>
        <strain evidence="2 3">F6900</strain>
    </source>
</reference>
<feature type="region of interest" description="Disordered" evidence="1">
    <location>
        <begin position="325"/>
        <end position="367"/>
    </location>
</feature>
<proteinExistence type="predicted"/>
<feature type="region of interest" description="Disordered" evidence="1">
    <location>
        <begin position="35"/>
        <end position="61"/>
    </location>
</feature>
<feature type="compositionally biased region" description="Basic and acidic residues" evidence="1">
    <location>
        <begin position="339"/>
        <end position="355"/>
    </location>
</feature>
<name>A0A3R8QD98_9CORY</name>
<feature type="compositionally biased region" description="Low complexity" evidence="1">
    <location>
        <begin position="356"/>
        <end position="367"/>
    </location>
</feature>
<feature type="region of interest" description="Disordered" evidence="1">
    <location>
        <begin position="288"/>
        <end position="307"/>
    </location>
</feature>
<evidence type="ECO:0000256" key="1">
    <source>
        <dbReference type="SAM" id="MobiDB-lite"/>
    </source>
</evidence>
<dbReference type="EMBL" id="PQNK01000018">
    <property type="protein sequence ID" value="RRO85716.1"/>
    <property type="molecule type" value="Genomic_DNA"/>
</dbReference>
<dbReference type="Proteomes" id="UP000276526">
    <property type="component" value="Unassembled WGS sequence"/>
</dbReference>
<organism evidence="2 3">
    <name type="scientific">Corynebacterium bovis</name>
    <dbReference type="NCBI Taxonomy" id="36808"/>
    <lineage>
        <taxon>Bacteria</taxon>
        <taxon>Bacillati</taxon>
        <taxon>Actinomycetota</taxon>
        <taxon>Actinomycetes</taxon>
        <taxon>Mycobacteriales</taxon>
        <taxon>Corynebacteriaceae</taxon>
        <taxon>Corynebacterium</taxon>
    </lineage>
</organism>
<evidence type="ECO:0000313" key="3">
    <source>
        <dbReference type="Proteomes" id="UP000276526"/>
    </source>
</evidence>
<evidence type="ECO:0000313" key="2">
    <source>
        <dbReference type="EMBL" id="RRO85716.1"/>
    </source>
</evidence>
<dbReference type="AlphaFoldDB" id="A0A3R8QD98"/>
<accession>A0A3R8QD98</accession>
<protein>
    <submittedName>
        <fullName evidence="2">Uncharacterized protein</fullName>
    </submittedName>
</protein>
<dbReference type="RefSeq" id="WP_125175293.1">
    <property type="nucleotide sequence ID" value="NZ_JAUKFU010000001.1"/>
</dbReference>
<feature type="compositionally biased region" description="Gly residues" evidence="1">
    <location>
        <begin position="41"/>
        <end position="54"/>
    </location>
</feature>
<sequence length="367" mass="37888">MSDHPMQEIDAEITGVISKISTSTNQIMMHLGRGRGTAAPGDGGGRGRTRGVGPGLRQTRPPSRRQLARMTNGQLTSYMVKTHMRGLGGQPVDAEAHRLGGEFRRRGLDQAADGWAALGTVRARHLAQVAERQHAVDTADPALTTTALLDEHGLDPDQAVKQVRRERYQDTASLRRADAARLAGSLTAGAAEAAEYPDQQPEPQVRAVDDPSVGIRAGVDNQEVAEEVRRRSLRGPDRAEGDMAGWMSPAVATALEAVTVSAGLSAFETLAESIDAVGAEVGVDPVPAAGLDEAGSEASDLAADGAPSSAVEAAEFGSGAVAGQLGQALADQTNPGSGADRDLDAGHDQQADLHAEAGTGQAAGAEV</sequence>